<evidence type="ECO:0000256" key="7">
    <source>
        <dbReference type="SAM" id="Phobius"/>
    </source>
</evidence>
<evidence type="ECO:0000256" key="5">
    <source>
        <dbReference type="ARBA" id="ARBA00022989"/>
    </source>
</evidence>
<keyword evidence="9" id="KW-1185">Reference proteome</keyword>
<evidence type="ECO:0000256" key="6">
    <source>
        <dbReference type="ARBA" id="ARBA00023136"/>
    </source>
</evidence>
<keyword evidence="5 7" id="KW-1133">Transmembrane helix</keyword>
<evidence type="ECO:0000256" key="3">
    <source>
        <dbReference type="ARBA" id="ARBA00022475"/>
    </source>
</evidence>
<comment type="similarity">
    <text evidence="2">Belongs to the CPA3 antiporters (TC 2.A.63) subunit E family.</text>
</comment>
<dbReference type="EMBL" id="JAYGII010000011">
    <property type="protein sequence ID" value="MEA5445521.1"/>
    <property type="molecule type" value="Genomic_DNA"/>
</dbReference>
<dbReference type="Pfam" id="PF01899">
    <property type="entry name" value="MNHE"/>
    <property type="match status" value="1"/>
</dbReference>
<evidence type="ECO:0000256" key="2">
    <source>
        <dbReference type="ARBA" id="ARBA00006228"/>
    </source>
</evidence>
<name>A0AAP6JF83_9GAMM</name>
<evidence type="ECO:0000256" key="1">
    <source>
        <dbReference type="ARBA" id="ARBA00004651"/>
    </source>
</evidence>
<keyword evidence="3" id="KW-1003">Cell membrane</keyword>
<sequence length="167" mass="18510">MSADRKATSGTFKSHFLPVGILLALFWYALAGDQGWWFALPGIVVVLLLSHWLIQPRLGNFSPLGLLRFSLYFLSRSVVGGLDVAWRALHPAMPLQLHYQEYSFHGPDGTARTLLIATLSLMPGTLSVNYRDDRLLIHSIAGNAEQAAEELERYCRGVFPDRSGAPS</sequence>
<comment type="caution">
    <text evidence="8">The sequence shown here is derived from an EMBL/GenBank/DDBJ whole genome shotgun (WGS) entry which is preliminary data.</text>
</comment>
<evidence type="ECO:0000313" key="9">
    <source>
        <dbReference type="Proteomes" id="UP001302316"/>
    </source>
</evidence>
<feature type="transmembrane region" description="Helical" evidence="7">
    <location>
        <begin position="12"/>
        <end position="30"/>
    </location>
</feature>
<keyword evidence="4 7" id="KW-0812">Transmembrane</keyword>
<proteinExistence type="inferred from homology"/>
<dbReference type="PANTHER" id="PTHR34584:SF1">
    <property type="entry name" value="NA(+)_H(+) ANTIPORTER SUBUNIT E1"/>
    <property type="match status" value="1"/>
</dbReference>
<feature type="transmembrane region" description="Helical" evidence="7">
    <location>
        <begin position="36"/>
        <end position="54"/>
    </location>
</feature>
<keyword evidence="6 7" id="KW-0472">Membrane</keyword>
<gene>
    <name evidence="8" type="ORF">VCB98_06790</name>
</gene>
<accession>A0AAP6JF83</accession>
<comment type="subcellular location">
    <subcellularLocation>
        <location evidence="1">Cell membrane</location>
        <topology evidence="1">Multi-pass membrane protein</topology>
    </subcellularLocation>
</comment>
<dbReference type="AlphaFoldDB" id="A0AAP6JF83"/>
<evidence type="ECO:0000313" key="8">
    <source>
        <dbReference type="EMBL" id="MEA5445521.1"/>
    </source>
</evidence>
<organism evidence="8 9">
    <name type="scientific">Natronospira elongata</name>
    <dbReference type="NCBI Taxonomy" id="3110268"/>
    <lineage>
        <taxon>Bacteria</taxon>
        <taxon>Pseudomonadati</taxon>
        <taxon>Pseudomonadota</taxon>
        <taxon>Gammaproteobacteria</taxon>
        <taxon>Natronospirales</taxon>
        <taxon>Natronospiraceae</taxon>
        <taxon>Natronospira</taxon>
    </lineage>
</organism>
<dbReference type="RefSeq" id="WP_346051150.1">
    <property type="nucleotide sequence ID" value="NZ_JAYGII010000011.1"/>
</dbReference>
<dbReference type="GO" id="GO:0008324">
    <property type="term" value="F:monoatomic cation transmembrane transporter activity"/>
    <property type="evidence" value="ECO:0007669"/>
    <property type="project" value="InterPro"/>
</dbReference>
<dbReference type="GO" id="GO:0005886">
    <property type="term" value="C:plasma membrane"/>
    <property type="evidence" value="ECO:0007669"/>
    <property type="project" value="UniProtKB-SubCell"/>
</dbReference>
<dbReference type="Proteomes" id="UP001302316">
    <property type="component" value="Unassembled WGS sequence"/>
</dbReference>
<evidence type="ECO:0000256" key="4">
    <source>
        <dbReference type="ARBA" id="ARBA00022692"/>
    </source>
</evidence>
<dbReference type="InterPro" id="IPR002758">
    <property type="entry name" value="Cation_antiport_E"/>
</dbReference>
<dbReference type="PANTHER" id="PTHR34584">
    <property type="entry name" value="NA(+)/H(+) ANTIPORTER SUBUNIT E1"/>
    <property type="match status" value="1"/>
</dbReference>
<reference evidence="8 9" key="1">
    <citation type="submission" date="2023-12" db="EMBL/GenBank/DDBJ databases">
        <title>Whole-genome sequencing of halo(alkali)philic microorganisms from hypersaline lakes.</title>
        <authorList>
            <person name="Sorokin D.Y."/>
            <person name="Merkel A.Y."/>
            <person name="Messina E."/>
            <person name="Yakimov M."/>
        </authorList>
    </citation>
    <scope>NUCLEOTIDE SEQUENCE [LARGE SCALE GENOMIC DNA]</scope>
    <source>
        <strain evidence="8 9">AB-CW1</strain>
    </source>
</reference>
<protein>
    <submittedName>
        <fullName evidence="8">Na+/H+ antiporter subunit E</fullName>
    </submittedName>
</protein>